<dbReference type="InterPro" id="IPR027796">
    <property type="entry name" value="OTT_1508_deam-like"/>
</dbReference>
<dbReference type="Pfam" id="PF14441">
    <property type="entry name" value="OTT_1508_deam"/>
    <property type="match status" value="1"/>
</dbReference>
<gene>
    <name evidence="2" type="ORF">VTL71DRAFT_14841</name>
</gene>
<dbReference type="Proteomes" id="UP001595075">
    <property type="component" value="Unassembled WGS sequence"/>
</dbReference>
<feature type="region of interest" description="Disordered" evidence="1">
    <location>
        <begin position="491"/>
        <end position="510"/>
    </location>
</feature>
<proteinExistence type="predicted"/>
<evidence type="ECO:0000313" key="3">
    <source>
        <dbReference type="Proteomes" id="UP001595075"/>
    </source>
</evidence>
<accession>A0ABR4CEW8</accession>
<keyword evidence="3" id="KW-1185">Reference proteome</keyword>
<reference evidence="2 3" key="1">
    <citation type="journal article" date="2024" name="Commun. Biol.">
        <title>Comparative genomic analysis of thermophilic fungi reveals convergent evolutionary adaptations and gene losses.</title>
        <authorList>
            <person name="Steindorff A.S."/>
            <person name="Aguilar-Pontes M.V."/>
            <person name="Robinson A.J."/>
            <person name="Andreopoulos B."/>
            <person name="LaButti K."/>
            <person name="Kuo A."/>
            <person name="Mondo S."/>
            <person name="Riley R."/>
            <person name="Otillar R."/>
            <person name="Haridas S."/>
            <person name="Lipzen A."/>
            <person name="Grimwood J."/>
            <person name="Schmutz J."/>
            <person name="Clum A."/>
            <person name="Reid I.D."/>
            <person name="Moisan M.C."/>
            <person name="Butler G."/>
            <person name="Nguyen T.T.M."/>
            <person name="Dewar K."/>
            <person name="Conant G."/>
            <person name="Drula E."/>
            <person name="Henrissat B."/>
            <person name="Hansel C."/>
            <person name="Singer S."/>
            <person name="Hutchinson M.I."/>
            <person name="de Vries R.P."/>
            <person name="Natvig D.O."/>
            <person name="Powell A.J."/>
            <person name="Tsang A."/>
            <person name="Grigoriev I.V."/>
        </authorList>
    </citation>
    <scope>NUCLEOTIDE SEQUENCE [LARGE SCALE GENOMIC DNA]</scope>
    <source>
        <strain evidence="2 3">CBS 494.80</strain>
    </source>
</reference>
<sequence length="626" mass="69754">MTGPLSITGNIQERFVQTAVLLCLLDPVRGEPTTYGLDQDWHGTQAPRQQILKRKFVDSIALICATRRDADTVSAATLEENGPDGAVIRIASNAGVTEETLNDLRDILHILEIIAAKELDVDVGVEKVLLKIVQLDNDKIRGYLQTLKQAAKLFEKRITTLKSRLVEAFPDSTPSSISEFIVWYEHIFSIQALPPQPDARVLLEWVQWAQEAKTSHLQFVRVAFSNYDQPLPRWVGTILKIGRYSIAARALAMTAFKIPDLFGTIAVQALTAPRKEQFVLREARMPLTCTLRRVPEINAEELVPRLASLWNISDPEAHFRRSCPVDLVVHAELQIVSFYDHNPQLRPRSRYIGVSKKSCFLCHKFLNLHPAGFFVSGCHQKLYPSWTPPTAMNTLVYKQYKAITAVMSVGMVAIARQDLTCRLGSKRFPAPADSTAGISFTGLIDMGNAMDTESGKHTVTGADYEPYVSITQPRIMLRTSTNHRPFQSLKTPANVQAQSPYSQLTGPSDSGLASKRSCSCVAHPQTPLVLLFEHPYNERKQDIIAISNIIDSNTGYPSWSILVDLLQSQESLGFVFKDSDIMIVDRRLQVRNGRQFLACLQALRNDGILNAEVQICSDNACSASLV</sequence>
<dbReference type="PANTHER" id="PTHR42037:SF1">
    <property type="match status" value="1"/>
</dbReference>
<comment type="caution">
    <text evidence="2">The sequence shown here is derived from an EMBL/GenBank/DDBJ whole genome shotgun (WGS) entry which is preliminary data.</text>
</comment>
<evidence type="ECO:0000256" key="1">
    <source>
        <dbReference type="SAM" id="MobiDB-lite"/>
    </source>
</evidence>
<feature type="compositionally biased region" description="Polar residues" evidence="1">
    <location>
        <begin position="491"/>
        <end position="508"/>
    </location>
</feature>
<name>A0ABR4CEW8_9HELO</name>
<evidence type="ECO:0000313" key="2">
    <source>
        <dbReference type="EMBL" id="KAL2068504.1"/>
    </source>
</evidence>
<dbReference type="PANTHER" id="PTHR42037">
    <property type="match status" value="1"/>
</dbReference>
<dbReference type="EMBL" id="JAZHXI010000008">
    <property type="protein sequence ID" value="KAL2068504.1"/>
    <property type="molecule type" value="Genomic_DNA"/>
</dbReference>
<organism evidence="2 3">
    <name type="scientific">Oculimacula yallundae</name>
    <dbReference type="NCBI Taxonomy" id="86028"/>
    <lineage>
        <taxon>Eukaryota</taxon>
        <taxon>Fungi</taxon>
        <taxon>Dikarya</taxon>
        <taxon>Ascomycota</taxon>
        <taxon>Pezizomycotina</taxon>
        <taxon>Leotiomycetes</taxon>
        <taxon>Helotiales</taxon>
        <taxon>Ploettnerulaceae</taxon>
        <taxon>Oculimacula</taxon>
    </lineage>
</organism>
<protein>
    <submittedName>
        <fullName evidence="2">Uncharacterized protein</fullName>
    </submittedName>
</protein>